<comment type="similarity">
    <text evidence="1 3">Belongs to the pirin family.</text>
</comment>
<organism evidence="7 8">
    <name type="scientific">Tepidicella xavieri</name>
    <dbReference type="NCBI Taxonomy" id="360241"/>
    <lineage>
        <taxon>Bacteria</taxon>
        <taxon>Pseudomonadati</taxon>
        <taxon>Pseudomonadota</taxon>
        <taxon>Betaproteobacteria</taxon>
        <taxon>Burkholderiales</taxon>
        <taxon>Tepidicella</taxon>
    </lineage>
</organism>
<feature type="domain" description="Pirin C-terminal" evidence="6">
    <location>
        <begin position="197"/>
        <end position="296"/>
    </location>
</feature>
<keyword evidence="2" id="KW-0479">Metal-binding</keyword>
<feature type="binding site" evidence="2">
    <location>
        <position position="78"/>
    </location>
    <ligand>
        <name>Fe cation</name>
        <dbReference type="ChEBI" id="CHEBI:24875"/>
    </ligand>
</feature>
<dbReference type="CDD" id="cd02909">
    <property type="entry name" value="cupin_pirin_N"/>
    <property type="match status" value="1"/>
</dbReference>
<dbReference type="Pfam" id="PF02678">
    <property type="entry name" value="Pirin"/>
    <property type="match status" value="1"/>
</dbReference>
<protein>
    <recommendedName>
        <fullName evidence="9">Pirin</fullName>
    </recommendedName>
</protein>
<dbReference type="GO" id="GO:0046872">
    <property type="term" value="F:metal ion binding"/>
    <property type="evidence" value="ECO:0007669"/>
    <property type="project" value="UniProtKB-KW"/>
</dbReference>
<dbReference type="PANTHER" id="PTHR13903:SF8">
    <property type="entry name" value="PIRIN"/>
    <property type="match status" value="1"/>
</dbReference>
<dbReference type="EMBL" id="SNYL01000009">
    <property type="protein sequence ID" value="TDQ42543.1"/>
    <property type="molecule type" value="Genomic_DNA"/>
</dbReference>
<name>A0A4R6UBV0_9BURK</name>
<dbReference type="Pfam" id="PF05726">
    <property type="entry name" value="Pirin_C"/>
    <property type="match status" value="1"/>
</dbReference>
<feature type="domain" description="Pirin N-terminal" evidence="5">
    <location>
        <begin position="39"/>
        <end position="144"/>
    </location>
</feature>
<dbReference type="PANTHER" id="PTHR13903">
    <property type="entry name" value="PIRIN-RELATED"/>
    <property type="match status" value="1"/>
</dbReference>
<comment type="cofactor">
    <cofactor evidence="2">
        <name>Fe cation</name>
        <dbReference type="ChEBI" id="CHEBI:24875"/>
    </cofactor>
    <text evidence="2">Binds 1 Fe cation per subunit.</text>
</comment>
<dbReference type="Proteomes" id="UP000295510">
    <property type="component" value="Unassembled WGS sequence"/>
</dbReference>
<proteinExistence type="inferred from homology"/>
<keyword evidence="8" id="KW-1185">Reference proteome</keyword>
<evidence type="ECO:0000256" key="3">
    <source>
        <dbReference type="RuleBase" id="RU003457"/>
    </source>
</evidence>
<evidence type="ECO:0008006" key="9">
    <source>
        <dbReference type="Google" id="ProtNLM"/>
    </source>
</evidence>
<dbReference type="SUPFAM" id="SSF51182">
    <property type="entry name" value="RmlC-like cupins"/>
    <property type="match status" value="1"/>
</dbReference>
<feature type="binding site" evidence="2">
    <location>
        <position position="80"/>
    </location>
    <ligand>
        <name>Fe cation</name>
        <dbReference type="ChEBI" id="CHEBI:24875"/>
    </ligand>
</feature>
<comment type="caution">
    <text evidence="7">The sequence shown here is derived from an EMBL/GenBank/DDBJ whole genome shotgun (WGS) entry which is preliminary data.</text>
</comment>
<evidence type="ECO:0000256" key="4">
    <source>
        <dbReference type="SAM" id="MobiDB-lite"/>
    </source>
</evidence>
<dbReference type="InterPro" id="IPR012093">
    <property type="entry name" value="Pirin"/>
</dbReference>
<feature type="compositionally biased region" description="Pro residues" evidence="4">
    <location>
        <begin position="307"/>
        <end position="317"/>
    </location>
</feature>
<sequence>MPSRAAPEDTPPQTEIRMPSEAAPFRTVHGQAKDLGGGFTVRRLLPQAGHRSVGPFVFFDHMGPLDGIGQREHDVRPHPHIGLCTLTYLFAGAMMHRDSTGAVQRIEPGAVNLMTAGQGVVHSERTPEDLIGQPVQTHGLQLWLALPRSHEEVPASFEHLAADRLPNIAHGGARIRVLAGEAFGERSPLTLPMQTLYLDLRLAPGASVRLPRLAPEVALYAPDTPFVLDGQPVAARVMALPDANGCTVSAPPGAPAQVMVLGGEPPDGPRHLWWNFVSSRRERIEQAVADWEADRFPQVPSDTERIPAPPWRPPKAP</sequence>
<accession>A0A4R6UBV0</accession>
<evidence type="ECO:0000313" key="8">
    <source>
        <dbReference type="Proteomes" id="UP000295510"/>
    </source>
</evidence>
<reference evidence="7 8" key="1">
    <citation type="submission" date="2019-03" db="EMBL/GenBank/DDBJ databases">
        <title>Genomic Encyclopedia of Type Strains, Phase IV (KMG-IV): sequencing the most valuable type-strain genomes for metagenomic binning, comparative biology and taxonomic classification.</title>
        <authorList>
            <person name="Goeker M."/>
        </authorList>
    </citation>
    <scope>NUCLEOTIDE SEQUENCE [LARGE SCALE GENOMIC DNA]</scope>
    <source>
        <strain evidence="7 8">DSM 19605</strain>
    </source>
</reference>
<dbReference type="InterPro" id="IPR011051">
    <property type="entry name" value="RmlC_Cupin_sf"/>
</dbReference>
<feature type="region of interest" description="Disordered" evidence="4">
    <location>
        <begin position="292"/>
        <end position="317"/>
    </location>
</feature>
<feature type="binding site" evidence="2">
    <location>
        <position position="122"/>
    </location>
    <ligand>
        <name>Fe cation</name>
        <dbReference type="ChEBI" id="CHEBI:24875"/>
    </ligand>
</feature>
<evidence type="ECO:0000256" key="1">
    <source>
        <dbReference type="ARBA" id="ARBA00008416"/>
    </source>
</evidence>
<evidence type="ECO:0000259" key="6">
    <source>
        <dbReference type="Pfam" id="PF05726"/>
    </source>
</evidence>
<dbReference type="InterPro" id="IPR008778">
    <property type="entry name" value="Pirin_C_dom"/>
</dbReference>
<keyword evidence="2" id="KW-0408">Iron</keyword>
<evidence type="ECO:0000256" key="2">
    <source>
        <dbReference type="PIRSR" id="PIRSR006232-1"/>
    </source>
</evidence>
<evidence type="ECO:0000259" key="5">
    <source>
        <dbReference type="Pfam" id="PF02678"/>
    </source>
</evidence>
<dbReference type="AlphaFoldDB" id="A0A4R6UBV0"/>
<feature type="region of interest" description="Disordered" evidence="4">
    <location>
        <begin position="1"/>
        <end position="21"/>
    </location>
</feature>
<dbReference type="InterPro" id="IPR014710">
    <property type="entry name" value="RmlC-like_jellyroll"/>
</dbReference>
<dbReference type="PIRSF" id="PIRSF006232">
    <property type="entry name" value="Pirin"/>
    <property type="match status" value="1"/>
</dbReference>
<feature type="binding site" evidence="2">
    <location>
        <position position="124"/>
    </location>
    <ligand>
        <name>Fe cation</name>
        <dbReference type="ChEBI" id="CHEBI:24875"/>
    </ligand>
</feature>
<dbReference type="Gene3D" id="2.60.120.10">
    <property type="entry name" value="Jelly Rolls"/>
    <property type="match status" value="2"/>
</dbReference>
<dbReference type="InterPro" id="IPR003829">
    <property type="entry name" value="Pirin_N_dom"/>
</dbReference>
<evidence type="ECO:0000313" key="7">
    <source>
        <dbReference type="EMBL" id="TDQ42543.1"/>
    </source>
</evidence>
<gene>
    <name evidence="7" type="ORF">DFR43_109113</name>
</gene>